<sequence length="161" mass="16680">MRRRTVLAAAAGTLATGLAGCSDSTSDAPSVTDTTAAETTTEATTTASASDADAENTPDAVARAFYEALIAGNVERANALAHPETPSSNLPVTEESVPTQEVTIDGVEVVERTDGAAAVDVALTIASDDGTPRQTTETVGLRTHDGDWRIWRNDNCTKVDC</sequence>
<feature type="compositionally biased region" description="Low complexity" evidence="1">
    <location>
        <begin position="32"/>
        <end position="51"/>
    </location>
</feature>
<gene>
    <name evidence="2" type="ORF">GCM10009019_23520</name>
</gene>
<comment type="caution">
    <text evidence="2">The sequence shown here is derived from an EMBL/GenBank/DDBJ whole genome shotgun (WGS) entry which is preliminary data.</text>
</comment>
<accession>A0AAV3T3S3</accession>
<name>A0AAV3T3S3_9EURY</name>
<reference evidence="2 3" key="1">
    <citation type="journal article" date="2019" name="Int. J. Syst. Evol. Microbiol.">
        <title>The Global Catalogue of Microorganisms (GCM) 10K type strain sequencing project: providing services to taxonomists for standard genome sequencing and annotation.</title>
        <authorList>
            <consortium name="The Broad Institute Genomics Platform"/>
            <consortium name="The Broad Institute Genome Sequencing Center for Infectious Disease"/>
            <person name="Wu L."/>
            <person name="Ma J."/>
        </authorList>
    </citation>
    <scope>NUCLEOTIDE SEQUENCE [LARGE SCALE GENOMIC DNA]</scope>
    <source>
        <strain evidence="2 3">JCM 16327</strain>
    </source>
</reference>
<organism evidence="2 3">
    <name type="scientific">Salarchaeum japonicum</name>
    <dbReference type="NCBI Taxonomy" id="555573"/>
    <lineage>
        <taxon>Archaea</taxon>
        <taxon>Methanobacteriati</taxon>
        <taxon>Methanobacteriota</taxon>
        <taxon>Stenosarchaea group</taxon>
        <taxon>Halobacteria</taxon>
        <taxon>Halobacteriales</taxon>
        <taxon>Halobacteriaceae</taxon>
    </lineage>
</organism>
<protein>
    <recommendedName>
        <fullName evidence="4">Nuclear transport factor 2 family protein</fullName>
    </recommendedName>
</protein>
<feature type="region of interest" description="Disordered" evidence="1">
    <location>
        <begin position="19"/>
        <end position="56"/>
    </location>
</feature>
<dbReference type="Gene3D" id="3.10.450.50">
    <property type="match status" value="1"/>
</dbReference>
<dbReference type="InterPro" id="IPR032710">
    <property type="entry name" value="NTF2-like_dom_sf"/>
</dbReference>
<dbReference type="AlphaFoldDB" id="A0AAV3T3S3"/>
<evidence type="ECO:0000256" key="1">
    <source>
        <dbReference type="SAM" id="MobiDB-lite"/>
    </source>
</evidence>
<dbReference type="RefSeq" id="WP_227259563.1">
    <property type="nucleotide sequence ID" value="NZ_BAAADU010000002.1"/>
</dbReference>
<keyword evidence="3" id="KW-1185">Reference proteome</keyword>
<dbReference type="EMBL" id="BAAADU010000002">
    <property type="protein sequence ID" value="GAA0658454.1"/>
    <property type="molecule type" value="Genomic_DNA"/>
</dbReference>
<evidence type="ECO:0000313" key="2">
    <source>
        <dbReference type="EMBL" id="GAA0658454.1"/>
    </source>
</evidence>
<feature type="compositionally biased region" description="Polar residues" evidence="1">
    <location>
        <begin position="22"/>
        <end position="31"/>
    </location>
</feature>
<dbReference type="GeneID" id="68572963"/>
<evidence type="ECO:0008006" key="4">
    <source>
        <dbReference type="Google" id="ProtNLM"/>
    </source>
</evidence>
<evidence type="ECO:0000313" key="3">
    <source>
        <dbReference type="Proteomes" id="UP001500194"/>
    </source>
</evidence>
<dbReference type="PROSITE" id="PS51257">
    <property type="entry name" value="PROKAR_LIPOPROTEIN"/>
    <property type="match status" value="1"/>
</dbReference>
<dbReference type="Proteomes" id="UP001500194">
    <property type="component" value="Unassembled WGS sequence"/>
</dbReference>
<dbReference type="SUPFAM" id="SSF54427">
    <property type="entry name" value="NTF2-like"/>
    <property type="match status" value="1"/>
</dbReference>
<proteinExistence type="predicted"/>